<evidence type="ECO:0000256" key="17">
    <source>
        <dbReference type="ARBA" id="ARBA00023239"/>
    </source>
</evidence>
<dbReference type="FunFam" id="3.20.20.70:FF:000024">
    <property type="entry name" value="Indole-3-glycerol phosphate synthase"/>
    <property type="match status" value="1"/>
</dbReference>
<dbReference type="NCBIfam" id="TIGR00566">
    <property type="entry name" value="trpG_papA"/>
    <property type="match status" value="1"/>
</dbReference>
<comment type="catalytic activity">
    <reaction evidence="19">
        <text>chorismate + L-glutamine = anthranilate + pyruvate + L-glutamate + H(+)</text>
        <dbReference type="Rhea" id="RHEA:21732"/>
        <dbReference type="ChEBI" id="CHEBI:15361"/>
        <dbReference type="ChEBI" id="CHEBI:15378"/>
        <dbReference type="ChEBI" id="CHEBI:16567"/>
        <dbReference type="ChEBI" id="CHEBI:29748"/>
        <dbReference type="ChEBI" id="CHEBI:29985"/>
        <dbReference type="ChEBI" id="CHEBI:58359"/>
        <dbReference type="EC" id="4.1.3.27"/>
    </reaction>
</comment>
<dbReference type="AlphaFoldDB" id="A0AAD5T1G1"/>
<keyword evidence="12" id="KW-0210">Decarboxylase</keyword>
<dbReference type="InterPro" id="IPR050472">
    <property type="entry name" value="Anth_synth/Amidotransfase"/>
</dbReference>
<proteinExistence type="inferred from homology"/>
<keyword evidence="17" id="KW-0456">Lyase</keyword>
<keyword evidence="13" id="KW-0822">Tryptophan biosynthesis</keyword>
<keyword evidence="11" id="KW-0028">Amino-acid biosynthesis</keyword>
<evidence type="ECO:0000256" key="2">
    <source>
        <dbReference type="ARBA" id="ARBA00001633"/>
    </source>
</evidence>
<dbReference type="Pfam" id="PF00697">
    <property type="entry name" value="PRAI"/>
    <property type="match status" value="1"/>
</dbReference>
<dbReference type="EC" id="4.1.1.48" evidence="8"/>
<dbReference type="Pfam" id="PF00218">
    <property type="entry name" value="IGPS"/>
    <property type="match status" value="1"/>
</dbReference>
<evidence type="ECO:0000256" key="13">
    <source>
        <dbReference type="ARBA" id="ARBA00022822"/>
    </source>
</evidence>
<comment type="pathway">
    <text evidence="5">Amino-acid biosynthesis; L-tryptophan biosynthesis; L-tryptophan from chorismate: step 4/5.</text>
</comment>
<dbReference type="GO" id="GO:0004049">
    <property type="term" value="F:anthranilate synthase activity"/>
    <property type="evidence" value="ECO:0007669"/>
    <property type="project" value="UniProtKB-EC"/>
</dbReference>
<evidence type="ECO:0000313" key="23">
    <source>
        <dbReference type="EMBL" id="KAJ3123137.1"/>
    </source>
</evidence>
<dbReference type="PANTHER" id="PTHR43418:SF4">
    <property type="entry name" value="MULTIFUNCTIONAL TRYPTOPHAN BIOSYNTHESIS PROTEIN"/>
    <property type="match status" value="1"/>
</dbReference>
<dbReference type="InterPro" id="IPR011060">
    <property type="entry name" value="RibuloseP-bd_barrel"/>
</dbReference>
<dbReference type="Pfam" id="PF00117">
    <property type="entry name" value="GATase"/>
    <property type="match status" value="1"/>
</dbReference>
<dbReference type="Gene3D" id="3.40.50.880">
    <property type="match status" value="1"/>
</dbReference>
<evidence type="ECO:0000313" key="24">
    <source>
        <dbReference type="Proteomes" id="UP001211907"/>
    </source>
</evidence>
<dbReference type="SUPFAM" id="SSF51366">
    <property type="entry name" value="Ribulose-phoshate binding barrel"/>
    <property type="match status" value="2"/>
</dbReference>
<evidence type="ECO:0000256" key="12">
    <source>
        <dbReference type="ARBA" id="ARBA00022793"/>
    </source>
</evidence>
<dbReference type="PROSITE" id="PS00614">
    <property type="entry name" value="IGPS"/>
    <property type="match status" value="1"/>
</dbReference>
<dbReference type="Proteomes" id="UP001211907">
    <property type="component" value="Unassembled WGS sequence"/>
</dbReference>
<evidence type="ECO:0000256" key="19">
    <source>
        <dbReference type="ARBA" id="ARBA00047683"/>
    </source>
</evidence>
<evidence type="ECO:0000259" key="22">
    <source>
        <dbReference type="Pfam" id="PF00697"/>
    </source>
</evidence>
<comment type="catalytic activity">
    <reaction evidence="2">
        <text>1-(2-carboxyphenylamino)-1-deoxy-D-ribulose 5-phosphate + H(+) = (1S,2R)-1-C-(indol-3-yl)glycerol 3-phosphate + CO2 + H2O</text>
        <dbReference type="Rhea" id="RHEA:23476"/>
        <dbReference type="ChEBI" id="CHEBI:15377"/>
        <dbReference type="ChEBI" id="CHEBI:15378"/>
        <dbReference type="ChEBI" id="CHEBI:16526"/>
        <dbReference type="ChEBI" id="CHEBI:58613"/>
        <dbReference type="ChEBI" id="CHEBI:58866"/>
        <dbReference type="EC" id="4.1.1.48"/>
    </reaction>
</comment>
<dbReference type="PRINTS" id="PR00096">
    <property type="entry name" value="GATASE"/>
</dbReference>
<evidence type="ECO:0000256" key="18">
    <source>
        <dbReference type="ARBA" id="ARBA00023268"/>
    </source>
</evidence>
<keyword evidence="24" id="KW-1185">Reference proteome</keyword>
<sequence length="816" mass="86689">MAATIAASTSGKTIMIDNYDSFTWNVYGVLVQLGADVEVFRNDSIDIAGLRALNPKNIVISPGPGHPRDAGISLSVVREFGGVVPILGVCLGEQCMFEAYGGTVAYAGEIVHGKTSPISHDGKGLYKGVSQGIEATRYHSLAGDRATLPNCLEITSTTPSGVIMGVRHKTFVMEGVQYHPESIASEEGIRLLANFLSWEGGHWDSMIERPIYAPTPKGQRKRETGGAVGSGIPISKISKLNSTGTTTNSTLMDTNISVKKSSILETIKDRRIQDVNQIRNQPGFALTDLQDSLALGLAPAQIDFGARLRFAQPNVAVLAEIKRASPSKGPIDMSTHAPSQAVLYATSGAAAISVLTEPVWFKGALEDMRLARLAVDKIANRPAILRKDFVVDEYQVYEARLAGADTVLLIVAILLEDGVLRHLINVSRSLGMEPLVEVANADEMKIAVDVGAKIIGVNNRDLHTFTVDMSRTSNLASMVPEGTILIALSGITGRSDVEKYISAGAVGVLVGEHLMKSADKHAFIRDLIGLPTPMDVSSPSNNTVTLVESAATAAISPPFVKICAITNESDALVAAKSGADFIGLIFAKSPRQVTTEQAKRIIEAVRQLHQDQETTSKKLTLPSLPTTTATNVTAKEWYTATHNHLKAFSHESKRPLFVGVFSNTLFEEINQIVRETGLDIVQLHGDEDPKLVAPLICAPIIKAFHVHAGDTASDVAARIGHGRGVLLGALLDTGVKGVQQQGGSGVAFDWEIARAVGREHGIPIWVAGGLDAGNVRTAVGQIGAAGVDVASGVEGSVKGKKDHGKVELFVLQAKQG</sequence>
<dbReference type="HAMAP" id="MF_00135">
    <property type="entry name" value="PRAI"/>
    <property type="match status" value="1"/>
</dbReference>
<keyword evidence="18" id="KW-0511">Multifunctional enzyme</keyword>
<evidence type="ECO:0000256" key="16">
    <source>
        <dbReference type="ARBA" id="ARBA00023235"/>
    </source>
</evidence>
<evidence type="ECO:0000256" key="11">
    <source>
        <dbReference type="ARBA" id="ARBA00022605"/>
    </source>
</evidence>
<dbReference type="PRINTS" id="PR00097">
    <property type="entry name" value="ANTSNTHASEII"/>
</dbReference>
<evidence type="ECO:0000256" key="5">
    <source>
        <dbReference type="ARBA" id="ARBA00004696"/>
    </source>
</evidence>
<reference evidence="23" key="1">
    <citation type="submission" date="2020-05" db="EMBL/GenBank/DDBJ databases">
        <title>Phylogenomic resolution of chytrid fungi.</title>
        <authorList>
            <person name="Stajich J.E."/>
            <person name="Amses K."/>
            <person name="Simmons R."/>
            <person name="Seto K."/>
            <person name="Myers J."/>
            <person name="Bonds A."/>
            <person name="Quandt C.A."/>
            <person name="Barry K."/>
            <person name="Liu P."/>
            <person name="Grigoriev I."/>
            <person name="Longcore J.E."/>
            <person name="James T.Y."/>
        </authorList>
    </citation>
    <scope>NUCLEOTIDE SEQUENCE</scope>
    <source>
        <strain evidence="23">JEL0513</strain>
    </source>
</reference>
<dbReference type="InterPro" id="IPR001468">
    <property type="entry name" value="Indole-3-GlycerolPSynthase_CS"/>
</dbReference>
<dbReference type="EMBL" id="JADGJH010000758">
    <property type="protein sequence ID" value="KAJ3123137.1"/>
    <property type="molecule type" value="Genomic_DNA"/>
</dbReference>
<dbReference type="InterPro" id="IPR017926">
    <property type="entry name" value="GATASE"/>
</dbReference>
<dbReference type="InterPro" id="IPR029062">
    <property type="entry name" value="Class_I_gatase-like"/>
</dbReference>
<dbReference type="GO" id="GO:0004425">
    <property type="term" value="F:indole-3-glycerol-phosphate synthase activity"/>
    <property type="evidence" value="ECO:0007669"/>
    <property type="project" value="UniProtKB-EC"/>
</dbReference>
<protein>
    <recommendedName>
        <fullName evidence="10">Multifunctional tryptophan biosynthesis protein</fullName>
        <ecNumber evidence="8">4.1.1.48</ecNumber>
        <ecNumber evidence="7">4.1.3.27</ecNumber>
        <ecNumber evidence="9">5.3.1.24</ecNumber>
    </recommendedName>
</protein>
<dbReference type="FunFam" id="3.40.50.880:FF:000031">
    <property type="entry name" value="Multifunctional tryptophan biosynthesis protein"/>
    <property type="match status" value="1"/>
</dbReference>
<comment type="caution">
    <text evidence="23">The sequence shown here is derived from an EMBL/GenBank/DDBJ whole genome shotgun (WGS) entry which is preliminary data.</text>
</comment>
<dbReference type="GO" id="GO:0005829">
    <property type="term" value="C:cytosol"/>
    <property type="evidence" value="ECO:0007669"/>
    <property type="project" value="TreeGrafter"/>
</dbReference>
<dbReference type="Gene3D" id="3.20.20.70">
    <property type="entry name" value="Aldolase class I"/>
    <property type="match status" value="2"/>
</dbReference>
<dbReference type="InterPro" id="IPR013785">
    <property type="entry name" value="Aldolase_TIM"/>
</dbReference>
<evidence type="ECO:0000256" key="3">
    <source>
        <dbReference type="ARBA" id="ARBA00003272"/>
    </source>
</evidence>
<feature type="domain" description="N-(5'phosphoribosyl) anthranilate isomerase (PRAI)" evidence="22">
    <location>
        <begin position="642"/>
        <end position="810"/>
    </location>
</feature>
<evidence type="ECO:0000256" key="14">
    <source>
        <dbReference type="ARBA" id="ARBA00022962"/>
    </source>
</evidence>
<dbReference type="PROSITE" id="PS51273">
    <property type="entry name" value="GATASE_TYPE_1"/>
    <property type="match status" value="1"/>
</dbReference>
<keyword evidence="14" id="KW-0315">Glutamine amidotransferase</keyword>
<accession>A0AAD5T1G1</accession>
<comment type="pathway">
    <text evidence="6">Amino-acid biosynthesis; L-tryptophan biosynthesis; L-tryptophan from chorismate: step 1/5.</text>
</comment>
<dbReference type="GO" id="GO:0000162">
    <property type="term" value="P:L-tryptophan biosynthetic process"/>
    <property type="evidence" value="ECO:0007669"/>
    <property type="project" value="UniProtKB-KW"/>
</dbReference>
<dbReference type="CDD" id="cd01743">
    <property type="entry name" value="GATase1_Anthranilate_Synthase"/>
    <property type="match status" value="1"/>
</dbReference>
<name>A0AAD5T1G1_9FUNG</name>
<evidence type="ECO:0000256" key="7">
    <source>
        <dbReference type="ARBA" id="ARBA00012266"/>
    </source>
</evidence>
<evidence type="ECO:0000259" key="20">
    <source>
        <dbReference type="Pfam" id="PF00117"/>
    </source>
</evidence>
<gene>
    <name evidence="23" type="primary">TRP1</name>
    <name evidence="23" type="ORF">HK100_011708</name>
</gene>
<dbReference type="EC" id="5.3.1.24" evidence="9"/>
<keyword evidence="16" id="KW-0413">Isomerase</keyword>
<dbReference type="GO" id="GO:0004640">
    <property type="term" value="F:phosphoribosylanthranilate isomerase activity"/>
    <property type="evidence" value="ECO:0007669"/>
    <property type="project" value="UniProtKB-EC"/>
</dbReference>
<comment type="pathway">
    <text evidence="4">Amino-acid biosynthesis; L-tryptophan biosynthesis; L-tryptophan from chorismate: step 3/5.</text>
</comment>
<dbReference type="InterPro" id="IPR001240">
    <property type="entry name" value="PRAI_dom"/>
</dbReference>
<dbReference type="PANTHER" id="PTHR43418">
    <property type="entry name" value="MULTIFUNCTIONAL TRYPTOPHAN BIOSYNTHESIS PROTEIN-RELATED"/>
    <property type="match status" value="1"/>
</dbReference>
<evidence type="ECO:0000256" key="10">
    <source>
        <dbReference type="ARBA" id="ARBA00018819"/>
    </source>
</evidence>
<feature type="domain" description="Indole-3-glycerol phosphate synthase" evidence="21">
    <location>
        <begin position="264"/>
        <end position="527"/>
    </location>
</feature>
<comment type="function">
    <text evidence="3">Trifunctional enzyme bearing the Gln amidotransferase (GATase) domain of anthranilate synthase, indole-glycerolphosphate synthase, and phosphoribosylanthranilate isomerase activities.</text>
</comment>
<dbReference type="CDD" id="cd00331">
    <property type="entry name" value="IGPS"/>
    <property type="match status" value="1"/>
</dbReference>
<evidence type="ECO:0000256" key="1">
    <source>
        <dbReference type="ARBA" id="ARBA00001164"/>
    </source>
</evidence>
<dbReference type="CDD" id="cd00405">
    <property type="entry name" value="PRAI"/>
    <property type="match status" value="1"/>
</dbReference>
<keyword evidence="15" id="KW-0057">Aromatic amino acid biosynthesis</keyword>
<dbReference type="SUPFAM" id="SSF52317">
    <property type="entry name" value="Class I glutamine amidotransferase-like"/>
    <property type="match status" value="1"/>
</dbReference>
<feature type="domain" description="Glutamine amidotransferase" evidence="20">
    <location>
        <begin position="15"/>
        <end position="196"/>
    </location>
</feature>
<evidence type="ECO:0000256" key="4">
    <source>
        <dbReference type="ARBA" id="ARBA00004664"/>
    </source>
</evidence>
<organism evidence="23 24">
    <name type="scientific">Physocladia obscura</name>
    <dbReference type="NCBI Taxonomy" id="109957"/>
    <lineage>
        <taxon>Eukaryota</taxon>
        <taxon>Fungi</taxon>
        <taxon>Fungi incertae sedis</taxon>
        <taxon>Chytridiomycota</taxon>
        <taxon>Chytridiomycota incertae sedis</taxon>
        <taxon>Chytridiomycetes</taxon>
        <taxon>Chytridiales</taxon>
        <taxon>Chytriomycetaceae</taxon>
        <taxon>Physocladia</taxon>
    </lineage>
</organism>
<dbReference type="InterPro" id="IPR006221">
    <property type="entry name" value="TrpG/PapA_dom"/>
</dbReference>
<comment type="catalytic activity">
    <reaction evidence="1">
        <text>N-(5-phospho-beta-D-ribosyl)anthranilate = 1-(2-carboxyphenylamino)-1-deoxy-D-ribulose 5-phosphate</text>
        <dbReference type="Rhea" id="RHEA:21540"/>
        <dbReference type="ChEBI" id="CHEBI:18277"/>
        <dbReference type="ChEBI" id="CHEBI:58613"/>
        <dbReference type="EC" id="5.3.1.24"/>
    </reaction>
</comment>
<evidence type="ECO:0000259" key="21">
    <source>
        <dbReference type="Pfam" id="PF00218"/>
    </source>
</evidence>
<dbReference type="EC" id="4.1.3.27" evidence="7"/>
<evidence type="ECO:0000256" key="8">
    <source>
        <dbReference type="ARBA" id="ARBA00012362"/>
    </source>
</evidence>
<evidence type="ECO:0000256" key="9">
    <source>
        <dbReference type="ARBA" id="ARBA00012572"/>
    </source>
</evidence>
<evidence type="ECO:0000256" key="15">
    <source>
        <dbReference type="ARBA" id="ARBA00023141"/>
    </source>
</evidence>
<dbReference type="InterPro" id="IPR013798">
    <property type="entry name" value="Indole-3-glycerol_P_synth_dom"/>
</dbReference>
<evidence type="ECO:0000256" key="6">
    <source>
        <dbReference type="ARBA" id="ARBA00004873"/>
    </source>
</evidence>